<dbReference type="PANTHER" id="PTHR43943">
    <property type="entry name" value="DEHYDROGENASE/REDUCTASE (SDR FAMILY) MEMBER 4"/>
    <property type="match status" value="1"/>
</dbReference>
<dbReference type="STRING" id="158607.A0A2P5HFC9"/>
<dbReference type="EMBL" id="MAVT02002849">
    <property type="protein sequence ID" value="POS68966.1"/>
    <property type="molecule type" value="Genomic_DNA"/>
</dbReference>
<accession>A0A2P5HFC9</accession>
<dbReference type="SUPFAM" id="SSF51735">
    <property type="entry name" value="NAD(P)-binding Rossmann-fold domains"/>
    <property type="match status" value="1"/>
</dbReference>
<proteinExistence type="inferred from homology"/>
<evidence type="ECO:0000313" key="3">
    <source>
        <dbReference type="EMBL" id="POS68966.1"/>
    </source>
</evidence>
<dbReference type="Pfam" id="PF00106">
    <property type="entry name" value="adh_short"/>
    <property type="match status" value="1"/>
</dbReference>
<dbReference type="Gene3D" id="3.40.50.720">
    <property type="entry name" value="NAD(P)-binding Rossmann-like Domain"/>
    <property type="match status" value="1"/>
</dbReference>
<dbReference type="AlphaFoldDB" id="A0A2P5HFC9"/>
<gene>
    <name evidence="3" type="ORF">DHEL01_v212639</name>
</gene>
<dbReference type="InParanoid" id="A0A2P5HFC9"/>
<dbReference type="PRINTS" id="PR00081">
    <property type="entry name" value="GDHRDH"/>
</dbReference>
<name>A0A2P5HFC9_DIAHE</name>
<dbReference type="InterPro" id="IPR036291">
    <property type="entry name" value="NAD(P)-bd_dom_sf"/>
</dbReference>
<evidence type="ECO:0000313" key="4">
    <source>
        <dbReference type="Proteomes" id="UP000094444"/>
    </source>
</evidence>
<dbReference type="Proteomes" id="UP000094444">
    <property type="component" value="Unassembled WGS sequence"/>
</dbReference>
<keyword evidence="4" id="KW-1185">Reference proteome</keyword>
<keyword evidence="2" id="KW-0560">Oxidoreductase</keyword>
<dbReference type="PANTHER" id="PTHR43943:SF17">
    <property type="entry name" value="3-PHENYLPROPIONATE-DIHYDRODIOL_CINNAMIC ACID-DIHYDRODIOL DEHYDROGENASE"/>
    <property type="match status" value="1"/>
</dbReference>
<comment type="similarity">
    <text evidence="1">Belongs to the short-chain dehydrogenases/reductases (SDR) family.</text>
</comment>
<evidence type="ECO:0000256" key="1">
    <source>
        <dbReference type="ARBA" id="ARBA00006484"/>
    </source>
</evidence>
<organism evidence="3 4">
    <name type="scientific">Diaporthe helianthi</name>
    <dbReference type="NCBI Taxonomy" id="158607"/>
    <lineage>
        <taxon>Eukaryota</taxon>
        <taxon>Fungi</taxon>
        <taxon>Dikarya</taxon>
        <taxon>Ascomycota</taxon>
        <taxon>Pezizomycotina</taxon>
        <taxon>Sordariomycetes</taxon>
        <taxon>Sordariomycetidae</taxon>
        <taxon>Diaporthales</taxon>
        <taxon>Diaporthaceae</taxon>
        <taxon>Diaporthe</taxon>
    </lineage>
</organism>
<reference evidence="3" key="1">
    <citation type="submission" date="2017-09" db="EMBL/GenBank/DDBJ databases">
        <title>Polyketide synthases of a Diaporthe helianthi virulent isolate.</title>
        <authorList>
            <person name="Baroncelli R."/>
        </authorList>
    </citation>
    <scope>NUCLEOTIDE SEQUENCE [LARGE SCALE GENOMIC DNA]</scope>
    <source>
        <strain evidence="3">7/96</strain>
    </source>
</reference>
<sequence length="130" mass="13679">MQLGLQGKVALVTGGTKSIGLAIVKSFLDEGATVHFCSRTKSGVDATEESLSSSHRGAKAYGHTVDITKSAEVSGWVDQCVKLSSRIDVVVSNVSALALDNSRQGWDAAYQADTVDHPPSATPTFGPRKF</sequence>
<dbReference type="OrthoDB" id="414540at2759"/>
<dbReference type="InterPro" id="IPR002347">
    <property type="entry name" value="SDR_fam"/>
</dbReference>
<evidence type="ECO:0000256" key="2">
    <source>
        <dbReference type="ARBA" id="ARBA00023002"/>
    </source>
</evidence>
<protein>
    <submittedName>
        <fullName evidence="3">Uncharacterized protein</fullName>
    </submittedName>
</protein>
<dbReference type="GO" id="GO:0016491">
    <property type="term" value="F:oxidoreductase activity"/>
    <property type="evidence" value="ECO:0007669"/>
    <property type="project" value="UniProtKB-KW"/>
</dbReference>
<comment type="caution">
    <text evidence="3">The sequence shown here is derived from an EMBL/GenBank/DDBJ whole genome shotgun (WGS) entry which is preliminary data.</text>
</comment>